<accession>A0AAN9T484</accession>
<comment type="subcellular location">
    <subcellularLocation>
        <location evidence="1">Nucleus</location>
    </subcellularLocation>
</comment>
<dbReference type="GO" id="GO:0008270">
    <property type="term" value="F:zinc ion binding"/>
    <property type="evidence" value="ECO:0007669"/>
    <property type="project" value="UniProtKB-KW"/>
</dbReference>
<feature type="domain" description="C2H2-type" evidence="9">
    <location>
        <begin position="16"/>
        <end position="43"/>
    </location>
</feature>
<keyword evidence="2" id="KW-0479">Metal-binding</keyword>
<dbReference type="PROSITE" id="PS00028">
    <property type="entry name" value="ZINC_FINGER_C2H2_1"/>
    <property type="match status" value="4"/>
</dbReference>
<dbReference type="FunFam" id="3.30.160.60:FF:002343">
    <property type="entry name" value="Zinc finger protein 33A"/>
    <property type="match status" value="1"/>
</dbReference>
<organism evidence="10 11">
    <name type="scientific">Parthenolecanium corni</name>
    <dbReference type="NCBI Taxonomy" id="536013"/>
    <lineage>
        <taxon>Eukaryota</taxon>
        <taxon>Metazoa</taxon>
        <taxon>Ecdysozoa</taxon>
        <taxon>Arthropoda</taxon>
        <taxon>Hexapoda</taxon>
        <taxon>Insecta</taxon>
        <taxon>Pterygota</taxon>
        <taxon>Neoptera</taxon>
        <taxon>Paraneoptera</taxon>
        <taxon>Hemiptera</taxon>
        <taxon>Sternorrhyncha</taxon>
        <taxon>Coccoidea</taxon>
        <taxon>Coccidae</taxon>
        <taxon>Parthenolecanium</taxon>
    </lineage>
</organism>
<reference evidence="10 11" key="1">
    <citation type="submission" date="2024-03" db="EMBL/GenBank/DDBJ databases">
        <title>Adaptation during the transition from Ophiocordyceps entomopathogen to insect associate is accompanied by gene loss and intensified selection.</title>
        <authorList>
            <person name="Ward C.M."/>
            <person name="Onetto C.A."/>
            <person name="Borneman A.R."/>
        </authorList>
    </citation>
    <scope>NUCLEOTIDE SEQUENCE [LARGE SCALE GENOMIC DNA]</scope>
    <source>
        <strain evidence="10">AWRI1</strain>
        <tissue evidence="10">Single Adult Female</tissue>
    </source>
</reference>
<evidence type="ECO:0000256" key="6">
    <source>
        <dbReference type="ARBA" id="ARBA00023242"/>
    </source>
</evidence>
<evidence type="ECO:0000256" key="8">
    <source>
        <dbReference type="SAM" id="Phobius"/>
    </source>
</evidence>
<dbReference type="FunFam" id="3.30.160.60:FF:000145">
    <property type="entry name" value="Zinc finger protein 574"/>
    <property type="match status" value="1"/>
</dbReference>
<keyword evidence="8" id="KW-0812">Transmembrane</keyword>
<evidence type="ECO:0000256" key="2">
    <source>
        <dbReference type="ARBA" id="ARBA00022723"/>
    </source>
</evidence>
<dbReference type="PANTHER" id="PTHR16515">
    <property type="entry name" value="PR DOMAIN ZINC FINGER PROTEIN"/>
    <property type="match status" value="1"/>
</dbReference>
<feature type="domain" description="C2H2-type" evidence="9">
    <location>
        <begin position="44"/>
        <end position="71"/>
    </location>
</feature>
<evidence type="ECO:0000256" key="1">
    <source>
        <dbReference type="ARBA" id="ARBA00004123"/>
    </source>
</evidence>
<dbReference type="Proteomes" id="UP001367676">
    <property type="component" value="Unassembled WGS sequence"/>
</dbReference>
<proteinExistence type="predicted"/>
<keyword evidence="8" id="KW-1133">Transmembrane helix</keyword>
<dbReference type="Pfam" id="PF00096">
    <property type="entry name" value="zf-C2H2"/>
    <property type="match status" value="1"/>
</dbReference>
<dbReference type="PANTHER" id="PTHR16515:SF66">
    <property type="entry name" value="C2H2-TYPE DOMAIN-CONTAINING PROTEIN"/>
    <property type="match status" value="1"/>
</dbReference>
<feature type="domain" description="C2H2-type" evidence="9">
    <location>
        <begin position="72"/>
        <end position="99"/>
    </location>
</feature>
<feature type="transmembrane region" description="Helical" evidence="8">
    <location>
        <begin position="239"/>
        <end position="262"/>
    </location>
</feature>
<dbReference type="PROSITE" id="PS50157">
    <property type="entry name" value="ZINC_FINGER_C2H2_2"/>
    <property type="match status" value="4"/>
</dbReference>
<keyword evidence="8" id="KW-0472">Membrane</keyword>
<protein>
    <recommendedName>
        <fullName evidence="9">C2H2-type domain-containing protein</fullName>
    </recommendedName>
</protein>
<evidence type="ECO:0000313" key="11">
    <source>
        <dbReference type="Proteomes" id="UP001367676"/>
    </source>
</evidence>
<dbReference type="GO" id="GO:0005634">
    <property type="term" value="C:nucleus"/>
    <property type="evidence" value="ECO:0007669"/>
    <property type="project" value="UniProtKB-SubCell"/>
</dbReference>
<gene>
    <name evidence="10" type="ORF">V9T40_010808</name>
</gene>
<comment type="caution">
    <text evidence="10">The sequence shown here is derived from an EMBL/GenBank/DDBJ whole genome shotgun (WGS) entry which is preliminary data.</text>
</comment>
<evidence type="ECO:0000256" key="5">
    <source>
        <dbReference type="ARBA" id="ARBA00022833"/>
    </source>
</evidence>
<evidence type="ECO:0000259" key="9">
    <source>
        <dbReference type="PROSITE" id="PS50157"/>
    </source>
</evidence>
<dbReference type="EMBL" id="JBBCAQ010000037">
    <property type="protein sequence ID" value="KAK7573617.1"/>
    <property type="molecule type" value="Genomic_DNA"/>
</dbReference>
<keyword evidence="5" id="KW-0862">Zinc</keyword>
<dbReference type="InterPro" id="IPR036236">
    <property type="entry name" value="Znf_C2H2_sf"/>
</dbReference>
<evidence type="ECO:0000313" key="10">
    <source>
        <dbReference type="EMBL" id="KAK7573617.1"/>
    </source>
</evidence>
<keyword evidence="4 7" id="KW-0863">Zinc-finger</keyword>
<evidence type="ECO:0000256" key="3">
    <source>
        <dbReference type="ARBA" id="ARBA00022737"/>
    </source>
</evidence>
<keyword evidence="11" id="KW-1185">Reference proteome</keyword>
<feature type="domain" description="C2H2-type" evidence="9">
    <location>
        <begin position="100"/>
        <end position="128"/>
    </location>
</feature>
<dbReference type="SMART" id="SM00355">
    <property type="entry name" value="ZnF_C2H2"/>
    <property type="match status" value="4"/>
</dbReference>
<keyword evidence="6" id="KW-0539">Nucleus</keyword>
<dbReference type="AlphaFoldDB" id="A0AAN9T484"/>
<dbReference type="SUPFAM" id="SSF57667">
    <property type="entry name" value="beta-beta-alpha zinc fingers"/>
    <property type="match status" value="2"/>
</dbReference>
<dbReference type="InterPro" id="IPR050331">
    <property type="entry name" value="Zinc_finger"/>
</dbReference>
<dbReference type="GO" id="GO:0006355">
    <property type="term" value="P:regulation of DNA-templated transcription"/>
    <property type="evidence" value="ECO:0007669"/>
    <property type="project" value="UniProtKB-ARBA"/>
</dbReference>
<dbReference type="Gene3D" id="3.30.160.60">
    <property type="entry name" value="Classic Zinc Finger"/>
    <property type="match status" value="4"/>
</dbReference>
<dbReference type="GO" id="GO:0030674">
    <property type="term" value="F:protein-macromolecule adaptor activity"/>
    <property type="evidence" value="ECO:0007669"/>
    <property type="project" value="UniProtKB-ARBA"/>
</dbReference>
<evidence type="ECO:0000256" key="4">
    <source>
        <dbReference type="ARBA" id="ARBA00022771"/>
    </source>
</evidence>
<name>A0AAN9T484_9HEMI</name>
<sequence length="296" mass="34360">MDTLLEAALIIETYKFPCRFCQRRFSLKSNCVRHERIHTNDKPHECRICSKRFILKKNMQEHERVHTLERPFQCEQCSRKFSRCNSLTRHSRIHTGEKPYSCNHCHKTFAWKTYLKRHFLKAHVNEANKMGHEEDVPDSALVGGAEVPRVSKSRRNRVRPEPRIEVTSANTRLTEVNHTEKVGCIPAQRAKNSTAKVSPAKNSTVKKEIKEVIVRIPRTPYSKELEKEERYKLEVTTGISYGFVSSIYVKYSIIIIIGFCFSHQPMTQPQFKNLITKKLSVRVARFNAVKSSSNVS</sequence>
<keyword evidence="3" id="KW-0677">Repeat</keyword>
<evidence type="ECO:0000256" key="7">
    <source>
        <dbReference type="PROSITE-ProRule" id="PRU00042"/>
    </source>
</evidence>
<dbReference type="InterPro" id="IPR013087">
    <property type="entry name" value="Znf_C2H2_type"/>
</dbReference>
<dbReference type="FunFam" id="3.30.160.60:FF:000688">
    <property type="entry name" value="zinc finger protein 197 isoform X1"/>
    <property type="match status" value="1"/>
</dbReference>